<dbReference type="InterPro" id="IPR058498">
    <property type="entry name" value="DUF8185"/>
</dbReference>
<dbReference type="EMBL" id="JAUZVT010000002">
    <property type="protein sequence ID" value="MDT3331220.1"/>
    <property type="molecule type" value="Genomic_DNA"/>
</dbReference>
<gene>
    <name evidence="3" type="ORF">Q9S78_11115</name>
</gene>
<dbReference type="Pfam" id="PF26035">
    <property type="entry name" value="DUF8010"/>
    <property type="match status" value="1"/>
</dbReference>
<dbReference type="Pfam" id="PF26572">
    <property type="entry name" value="DUF8185"/>
    <property type="match status" value="1"/>
</dbReference>
<dbReference type="InterPro" id="IPR058323">
    <property type="entry name" value="DUF8010"/>
</dbReference>
<reference evidence="3 4" key="1">
    <citation type="submission" date="2023-08" db="EMBL/GenBank/DDBJ databases">
        <title>Microbacterium aquilitoris sp. nov. and Microbacterium gwkjibeachense sp. nov., isolated from beach.</title>
        <authorList>
            <person name="Lee S.D."/>
            <person name="Yang H."/>
            <person name="Kim I."/>
        </authorList>
    </citation>
    <scope>NUCLEOTIDE SEQUENCE [LARGE SCALE GENOMIC DNA]</scope>
    <source>
        <strain evidence="3 4">KSW-18</strain>
    </source>
</reference>
<proteinExistence type="predicted"/>
<dbReference type="RefSeq" id="WP_116229065.1">
    <property type="nucleotide sequence ID" value="NZ_JAUZVT010000002.1"/>
</dbReference>
<accession>A0ABU3GLD5</accession>
<evidence type="ECO:0000313" key="3">
    <source>
        <dbReference type="EMBL" id="MDT3331220.1"/>
    </source>
</evidence>
<feature type="domain" description="DUF8010" evidence="1">
    <location>
        <begin position="3"/>
        <end position="104"/>
    </location>
</feature>
<sequence length="224" mass="22765">MSPQLVFPDPRSAADLLTFAGRAARLGDPAVRLRAAGGTLAVSAAPLSPRGFGDDTPTVLGMRFLSIDPELECDLVVDAGALRAGEDPTRVGLPDSGVSAAWAGISPPRSGWVPGSPIAVDALARSVRRGVDAVASALPAAPGEDLVRTVRAVVWGAPDAELDGLVAGVAFAADALGFLGADGNEEASVRRTGTWTRVSLSRGHVLVRAGNPTGLTMVRSTGGR</sequence>
<comment type="caution">
    <text evidence="3">The sequence shown here is derived from an EMBL/GenBank/DDBJ whole genome shotgun (WGS) entry which is preliminary data.</text>
</comment>
<evidence type="ECO:0000259" key="1">
    <source>
        <dbReference type="Pfam" id="PF26035"/>
    </source>
</evidence>
<name>A0ABU3GLD5_9MICO</name>
<feature type="domain" description="DUF8185" evidence="2">
    <location>
        <begin position="107"/>
        <end position="210"/>
    </location>
</feature>
<dbReference type="Proteomes" id="UP001262835">
    <property type="component" value="Unassembled WGS sequence"/>
</dbReference>
<protein>
    <submittedName>
        <fullName evidence="3">Uncharacterized protein</fullName>
    </submittedName>
</protein>
<evidence type="ECO:0000313" key="4">
    <source>
        <dbReference type="Proteomes" id="UP001262835"/>
    </source>
</evidence>
<organism evidence="3 4">
    <name type="scientific">Microbacterium aquilitoris</name>
    <dbReference type="NCBI Taxonomy" id="3067307"/>
    <lineage>
        <taxon>Bacteria</taxon>
        <taxon>Bacillati</taxon>
        <taxon>Actinomycetota</taxon>
        <taxon>Actinomycetes</taxon>
        <taxon>Micrococcales</taxon>
        <taxon>Microbacteriaceae</taxon>
        <taxon>Microbacterium</taxon>
    </lineage>
</organism>
<evidence type="ECO:0000259" key="2">
    <source>
        <dbReference type="Pfam" id="PF26572"/>
    </source>
</evidence>
<keyword evidence="4" id="KW-1185">Reference proteome</keyword>